<keyword evidence="1" id="KW-0812">Transmembrane</keyword>
<feature type="transmembrane region" description="Helical" evidence="1">
    <location>
        <begin position="88"/>
        <end position="106"/>
    </location>
</feature>
<evidence type="ECO:0000256" key="1">
    <source>
        <dbReference type="SAM" id="Phobius"/>
    </source>
</evidence>
<dbReference type="EMBL" id="MN739916">
    <property type="protein sequence ID" value="QHT77052.1"/>
    <property type="molecule type" value="Genomic_DNA"/>
</dbReference>
<evidence type="ECO:0000313" key="2">
    <source>
        <dbReference type="EMBL" id="QHT77052.1"/>
    </source>
</evidence>
<reference evidence="2" key="1">
    <citation type="journal article" date="2020" name="Nature">
        <title>Giant virus diversity and host interactions through global metagenomics.</title>
        <authorList>
            <person name="Schulz F."/>
            <person name="Roux S."/>
            <person name="Paez-Espino D."/>
            <person name="Jungbluth S."/>
            <person name="Walsh D.A."/>
            <person name="Denef V.J."/>
            <person name="McMahon K.D."/>
            <person name="Konstantinidis K.T."/>
            <person name="Eloe-Fadrosh E.A."/>
            <person name="Kyrpides N.C."/>
            <person name="Woyke T."/>
        </authorList>
    </citation>
    <scope>NUCLEOTIDE SEQUENCE</scope>
    <source>
        <strain evidence="2">GVMAG-M-3300023179-86</strain>
    </source>
</reference>
<keyword evidence="1" id="KW-0472">Membrane</keyword>
<proteinExistence type="predicted"/>
<name>A0A6C0H8X4_9ZZZZ</name>
<organism evidence="2">
    <name type="scientific">viral metagenome</name>
    <dbReference type="NCBI Taxonomy" id="1070528"/>
    <lineage>
        <taxon>unclassified sequences</taxon>
        <taxon>metagenomes</taxon>
        <taxon>organismal metagenomes</taxon>
    </lineage>
</organism>
<sequence>MTNIYTFMKYSLNYYYLSIFLVIIYIVMKITKIMNNSNLSKMVDNKYVLYFVIILSAIYLLGYLLSGNFSSIIFFVCIGYLTSLFSKNNTIVLTIPLVLTSILMIGEKVKETFANMAPQKNLHTQFIETQSEINDMIANGVNTTQQKNALKVKNDKLKSLLKQIDAKSNMRKKTKGYVAKKQTVSSKPVVAQK</sequence>
<feature type="transmembrane region" description="Helical" evidence="1">
    <location>
        <begin position="12"/>
        <end position="28"/>
    </location>
</feature>
<protein>
    <submittedName>
        <fullName evidence="2">Uncharacterized protein</fullName>
    </submittedName>
</protein>
<keyword evidence="1" id="KW-1133">Transmembrane helix</keyword>
<dbReference type="AlphaFoldDB" id="A0A6C0H8X4"/>
<accession>A0A6C0H8X4</accession>
<feature type="transmembrane region" description="Helical" evidence="1">
    <location>
        <begin position="49"/>
        <end position="82"/>
    </location>
</feature>